<gene>
    <name evidence="23" type="ORF">DPX16_13325</name>
</gene>
<dbReference type="GO" id="GO:0098636">
    <property type="term" value="C:protein complex involved in cell adhesion"/>
    <property type="evidence" value="ECO:0007669"/>
    <property type="project" value="TreeGrafter"/>
</dbReference>
<comment type="similarity">
    <text evidence="5">Belongs to the immunoglobulin superfamily.</text>
</comment>
<dbReference type="GO" id="GO:0005829">
    <property type="term" value="C:cytosol"/>
    <property type="evidence" value="ECO:0007669"/>
    <property type="project" value="UniProtKB-SubCell"/>
</dbReference>
<keyword evidence="12 19" id="KW-0863">Zinc-finger</keyword>
<evidence type="ECO:0000256" key="17">
    <source>
        <dbReference type="ARBA" id="ARBA00023157"/>
    </source>
</evidence>
<evidence type="ECO:0000256" key="11">
    <source>
        <dbReference type="ARBA" id="ARBA00022729"/>
    </source>
</evidence>
<dbReference type="Pfam" id="PF13920">
    <property type="entry name" value="zf-C3HC4_3"/>
    <property type="match status" value="1"/>
</dbReference>
<feature type="domain" description="Ig-like" evidence="22">
    <location>
        <begin position="70"/>
        <end position="155"/>
    </location>
</feature>
<feature type="domain" description="Ig-like" evidence="22">
    <location>
        <begin position="162"/>
        <end position="246"/>
    </location>
</feature>
<dbReference type="InterPro" id="IPR013083">
    <property type="entry name" value="Znf_RING/FYVE/PHD"/>
</dbReference>
<dbReference type="SUPFAM" id="SSF57903">
    <property type="entry name" value="FYVE/PHD zinc finger"/>
    <property type="match status" value="1"/>
</dbReference>
<dbReference type="Pfam" id="PF22968">
    <property type="entry name" value="RNF34L-like_3rd"/>
    <property type="match status" value="1"/>
</dbReference>
<evidence type="ECO:0000259" key="22">
    <source>
        <dbReference type="PROSITE" id="PS50835"/>
    </source>
</evidence>
<dbReference type="SMART" id="SM00408">
    <property type="entry name" value="IGc2"/>
    <property type="match status" value="2"/>
</dbReference>
<dbReference type="GO" id="GO:0016477">
    <property type="term" value="P:cell migration"/>
    <property type="evidence" value="ECO:0007669"/>
    <property type="project" value="TreeGrafter"/>
</dbReference>
<keyword evidence="13" id="KW-0862">Zinc</keyword>
<dbReference type="InterPro" id="IPR013783">
    <property type="entry name" value="Ig-like_fold"/>
</dbReference>
<dbReference type="FunFam" id="3.30.40.10:FF:000110">
    <property type="entry name" value="E3 ubiquitin-protein ligase RNF34 isoform X1"/>
    <property type="match status" value="1"/>
</dbReference>
<keyword evidence="24" id="KW-1185">Reference proteome</keyword>
<dbReference type="InterPro" id="IPR013106">
    <property type="entry name" value="Ig_V-set"/>
</dbReference>
<dbReference type="SMART" id="SM00184">
    <property type="entry name" value="RING"/>
    <property type="match status" value="2"/>
</dbReference>
<organism evidence="23 24">
    <name type="scientific">Anabarilius grahami</name>
    <name type="common">Kanglang fish</name>
    <name type="synonym">Barilius grahami</name>
    <dbReference type="NCBI Taxonomy" id="495550"/>
    <lineage>
        <taxon>Eukaryota</taxon>
        <taxon>Metazoa</taxon>
        <taxon>Chordata</taxon>
        <taxon>Craniata</taxon>
        <taxon>Vertebrata</taxon>
        <taxon>Euteleostomi</taxon>
        <taxon>Actinopterygii</taxon>
        <taxon>Neopterygii</taxon>
        <taxon>Teleostei</taxon>
        <taxon>Ostariophysi</taxon>
        <taxon>Cypriniformes</taxon>
        <taxon>Xenocyprididae</taxon>
        <taxon>Xenocypridinae</taxon>
        <taxon>Xenocypridinae incertae sedis</taxon>
        <taxon>Anabarilius</taxon>
    </lineage>
</organism>
<evidence type="ECO:0000256" key="2">
    <source>
        <dbReference type="ARBA" id="ARBA00004251"/>
    </source>
</evidence>
<keyword evidence="6" id="KW-0796">Tight junction</keyword>
<dbReference type="SUPFAM" id="SSF48726">
    <property type="entry name" value="Immunoglobulin"/>
    <property type="match status" value="2"/>
</dbReference>
<comment type="subcellular location">
    <subcellularLocation>
        <location evidence="3">Cell junction</location>
        <location evidence="3">Tight junction</location>
    </subcellularLocation>
    <subcellularLocation>
        <location evidence="1">Cell membrane</location>
        <topology evidence="1">Peripheral membrane protein</topology>
    </subcellularLocation>
    <subcellularLocation>
        <location evidence="2">Cell membrane</location>
        <topology evidence="2">Single-pass type I membrane protein</topology>
    </subcellularLocation>
    <subcellularLocation>
        <location evidence="4">Cytoplasm</location>
        <location evidence="4">Cytosol</location>
    </subcellularLocation>
</comment>
<dbReference type="FunFam" id="2.60.40.10:FF:000342">
    <property type="entry name" value="Junctional adhesion molecule A"/>
    <property type="match status" value="1"/>
</dbReference>
<keyword evidence="14" id="KW-0965">Cell junction</keyword>
<dbReference type="GO" id="GO:0044291">
    <property type="term" value="C:cell-cell contact zone"/>
    <property type="evidence" value="ECO:0007669"/>
    <property type="project" value="TreeGrafter"/>
</dbReference>
<dbReference type="SMART" id="SM00409">
    <property type="entry name" value="IG"/>
    <property type="match status" value="2"/>
</dbReference>
<comment type="caution">
    <text evidence="23">The sequence shown here is derived from an EMBL/GenBank/DDBJ whole genome shotgun (WGS) entry which is preliminary data.</text>
</comment>
<dbReference type="Proteomes" id="UP000281406">
    <property type="component" value="Unassembled WGS sequence"/>
</dbReference>
<dbReference type="InterPro" id="IPR007110">
    <property type="entry name" value="Ig-like_dom"/>
</dbReference>
<keyword evidence="16 20" id="KW-0472">Membrane</keyword>
<dbReference type="GO" id="GO:0046982">
    <property type="term" value="F:protein heterodimerization activity"/>
    <property type="evidence" value="ECO:0007669"/>
    <property type="project" value="InterPro"/>
</dbReference>
<evidence type="ECO:0000256" key="19">
    <source>
        <dbReference type="PROSITE-ProRule" id="PRU00175"/>
    </source>
</evidence>
<evidence type="ECO:0000256" key="3">
    <source>
        <dbReference type="ARBA" id="ARBA00004435"/>
    </source>
</evidence>
<dbReference type="OrthoDB" id="9942446at2759"/>
<dbReference type="EMBL" id="RJVU01035392">
    <property type="protein sequence ID" value="ROL47610.1"/>
    <property type="molecule type" value="Genomic_DNA"/>
</dbReference>
<feature type="non-terminal residue" evidence="23">
    <location>
        <position position="1"/>
    </location>
</feature>
<evidence type="ECO:0000256" key="13">
    <source>
        <dbReference type="ARBA" id="ARBA00022833"/>
    </source>
</evidence>
<keyword evidence="7" id="KW-1003">Cell membrane</keyword>
<dbReference type="InterPro" id="IPR001841">
    <property type="entry name" value="Znf_RING"/>
</dbReference>
<dbReference type="GO" id="GO:0042803">
    <property type="term" value="F:protein homodimerization activity"/>
    <property type="evidence" value="ECO:0007669"/>
    <property type="project" value="InterPro"/>
</dbReference>
<evidence type="ECO:0000256" key="18">
    <source>
        <dbReference type="ARBA" id="ARBA00023319"/>
    </source>
</evidence>
<evidence type="ECO:0000256" key="12">
    <source>
        <dbReference type="ARBA" id="ARBA00022771"/>
    </source>
</evidence>
<evidence type="ECO:0000313" key="23">
    <source>
        <dbReference type="EMBL" id="ROL47610.1"/>
    </source>
</evidence>
<evidence type="ECO:0000256" key="5">
    <source>
        <dbReference type="ARBA" id="ARBA00008637"/>
    </source>
</evidence>
<dbReference type="PROSITE" id="PS50089">
    <property type="entry name" value="ZF_RING_2"/>
    <property type="match status" value="1"/>
</dbReference>
<dbReference type="InterPro" id="IPR011011">
    <property type="entry name" value="Znf_FYVE_PHD"/>
</dbReference>
<evidence type="ECO:0000313" key="24">
    <source>
        <dbReference type="Proteomes" id="UP000281406"/>
    </source>
</evidence>
<evidence type="ECO:0000256" key="4">
    <source>
        <dbReference type="ARBA" id="ARBA00004514"/>
    </source>
</evidence>
<dbReference type="Gene3D" id="1.10.720.140">
    <property type="match status" value="1"/>
</dbReference>
<protein>
    <submittedName>
        <fullName evidence="23">Junctional adhesion molecule C</fullName>
    </submittedName>
</protein>
<dbReference type="PANTHER" id="PTHR44598">
    <property type="entry name" value="JUNCTIONAL ADHESION MOLECULE C"/>
    <property type="match status" value="1"/>
</dbReference>
<dbReference type="SUPFAM" id="SSF57850">
    <property type="entry name" value="RING/U-box"/>
    <property type="match status" value="1"/>
</dbReference>
<dbReference type="GO" id="GO:0005178">
    <property type="term" value="F:integrin binding"/>
    <property type="evidence" value="ECO:0007669"/>
    <property type="project" value="TreeGrafter"/>
</dbReference>
<evidence type="ECO:0000256" key="1">
    <source>
        <dbReference type="ARBA" id="ARBA00004202"/>
    </source>
</evidence>
<proteinExistence type="inferred from homology"/>
<dbReference type="GO" id="GO:0005886">
    <property type="term" value="C:plasma membrane"/>
    <property type="evidence" value="ECO:0007669"/>
    <property type="project" value="UniProtKB-SubCell"/>
</dbReference>
<sequence>ASDHRDFTRQDKPYITGDAKNVCCQGGGVGRWARLLIEFCESLEEFSGYISTLAVILKTTNTKPWVNEFESIELSCMIESITTSSPRIEWKKIKNGEPSYVYFEKKIAGDLEKRAKIREPATLVILNATRSDTADYRCEVTAPNDQKSFDEILISLIVRVKPVVPRCSVPQSVPVGKPAELHCVEDEGYPKSQYQWFRNKEEIPEDPKSSPKFLNSTYTLDGEMGTLKFSAVRKEDAGEYYCRAKNEAGFSECGPQMMEVYDINIAGIILGVVVVVTVLLCITVGIFCAYKRGYFTSQKQTGNNYKAPAKGDGVDYVRTEDESNGCLGSEQLWTNVKCSSKFGWAVQTLCYSLLCVDITATVEENGSSWHQAYTNSGTSPLPAPPEHLCKACGGQYDVARTHVCVDCKNNFCSRCLVQMDLRPRMCHTCQRLHCTFFERAELMRLKVKDLRDYLHLHETPTQMCREKEELVELSTDSEETLVHSRRASLSDLSRVEDIEGLSVRQLKEILARNFVNYQGCCEKWELMEKVTHLFNDQKDLHNLADPAEPSGQEENLCKICMDSPIDCVLLECGHMVTCSKCGKRMNECPICRQYVVRAVHVFRS</sequence>
<keyword evidence="8 20" id="KW-0812">Transmembrane</keyword>
<evidence type="ECO:0000256" key="8">
    <source>
        <dbReference type="ARBA" id="ARBA00022692"/>
    </source>
</evidence>
<reference evidence="23 24" key="1">
    <citation type="submission" date="2018-10" db="EMBL/GenBank/DDBJ databases">
        <title>Genome assembly for a Yunnan-Guizhou Plateau 3E fish, Anabarilius grahami (Regan), and its evolutionary and genetic applications.</title>
        <authorList>
            <person name="Jiang W."/>
        </authorList>
    </citation>
    <scope>NUCLEOTIDE SEQUENCE [LARGE SCALE GENOMIC DNA]</scope>
    <source>
        <strain evidence="23">AG-KIZ</strain>
        <tissue evidence="23">Muscle</tissue>
    </source>
</reference>
<dbReference type="Gene3D" id="2.60.40.10">
    <property type="entry name" value="Immunoglobulins"/>
    <property type="match status" value="2"/>
</dbReference>
<evidence type="ECO:0000256" key="20">
    <source>
        <dbReference type="SAM" id="Phobius"/>
    </source>
</evidence>
<dbReference type="Pfam" id="PF07686">
    <property type="entry name" value="V-set"/>
    <property type="match status" value="1"/>
</dbReference>
<dbReference type="CDD" id="cd16707">
    <property type="entry name" value="RING-HC_CARP2"/>
    <property type="match status" value="1"/>
</dbReference>
<dbReference type="Gene3D" id="3.30.40.10">
    <property type="entry name" value="Zinc/RING finger domain, C3HC4 (zinc finger)"/>
    <property type="match status" value="1"/>
</dbReference>
<dbReference type="Pfam" id="PF23632">
    <property type="entry name" value="SAP_RNF34_RFFL"/>
    <property type="match status" value="1"/>
</dbReference>
<dbReference type="InterPro" id="IPR036179">
    <property type="entry name" value="Ig-like_dom_sf"/>
</dbReference>
<dbReference type="Pfam" id="PF21272">
    <property type="entry name" value="FYVE_CARP1-2"/>
    <property type="match status" value="1"/>
</dbReference>
<evidence type="ECO:0000256" key="16">
    <source>
        <dbReference type="ARBA" id="ARBA00023136"/>
    </source>
</evidence>
<dbReference type="GO" id="GO:0008270">
    <property type="term" value="F:zinc ion binding"/>
    <property type="evidence" value="ECO:0007669"/>
    <property type="project" value="UniProtKB-KW"/>
</dbReference>
<feature type="domain" description="RING-type" evidence="21">
    <location>
        <begin position="557"/>
        <end position="592"/>
    </location>
</feature>
<evidence type="ECO:0000256" key="10">
    <source>
        <dbReference type="ARBA" id="ARBA00022723"/>
    </source>
</evidence>
<keyword evidence="18" id="KW-0393">Immunoglobulin domain</keyword>
<keyword evidence="9" id="KW-0053">Apoptosis</keyword>
<dbReference type="InterPro" id="IPR049320">
    <property type="entry name" value="CARP1_2_FYVE"/>
</dbReference>
<dbReference type="InterPro" id="IPR042974">
    <property type="entry name" value="JAM-C"/>
</dbReference>
<dbReference type="Pfam" id="PF13927">
    <property type="entry name" value="Ig_3"/>
    <property type="match status" value="1"/>
</dbReference>
<name>A0A3N0YNU3_ANAGA</name>
<dbReference type="InterPro" id="IPR057299">
    <property type="entry name" value="RNF34_RFFL_SAP"/>
</dbReference>
<dbReference type="AlphaFoldDB" id="A0A3N0YNU3"/>
<dbReference type="SUPFAM" id="SSF68906">
    <property type="entry name" value="SAP domain"/>
    <property type="match status" value="1"/>
</dbReference>
<dbReference type="InterPro" id="IPR055111">
    <property type="entry name" value="RNF34_RFFL_HeH"/>
</dbReference>
<accession>A0A3N0YNU3</accession>
<dbReference type="InterPro" id="IPR003599">
    <property type="entry name" value="Ig_sub"/>
</dbReference>
<keyword evidence="17" id="KW-1015">Disulfide bond</keyword>
<dbReference type="PROSITE" id="PS50835">
    <property type="entry name" value="IG_LIKE"/>
    <property type="match status" value="2"/>
</dbReference>
<dbReference type="PANTHER" id="PTHR44598:SF3">
    <property type="entry name" value="JUNCTIONAL ADHESION MOLECULE 3B"/>
    <property type="match status" value="1"/>
</dbReference>
<evidence type="ECO:0000256" key="9">
    <source>
        <dbReference type="ARBA" id="ARBA00022703"/>
    </source>
</evidence>
<dbReference type="InterPro" id="IPR036361">
    <property type="entry name" value="SAP_dom_sf"/>
</dbReference>
<evidence type="ECO:0000256" key="6">
    <source>
        <dbReference type="ARBA" id="ARBA00022427"/>
    </source>
</evidence>
<dbReference type="InterPro" id="IPR003598">
    <property type="entry name" value="Ig_sub2"/>
</dbReference>
<evidence type="ECO:0000256" key="14">
    <source>
        <dbReference type="ARBA" id="ARBA00022949"/>
    </source>
</evidence>
<evidence type="ECO:0000259" key="21">
    <source>
        <dbReference type="PROSITE" id="PS50089"/>
    </source>
</evidence>
<feature type="transmembrane region" description="Helical" evidence="20">
    <location>
        <begin position="265"/>
        <end position="290"/>
    </location>
</feature>
<dbReference type="GO" id="GO:0098632">
    <property type="term" value="F:cell-cell adhesion mediator activity"/>
    <property type="evidence" value="ECO:0007669"/>
    <property type="project" value="TreeGrafter"/>
</dbReference>
<keyword evidence="15 20" id="KW-1133">Transmembrane helix</keyword>
<evidence type="ECO:0000256" key="7">
    <source>
        <dbReference type="ARBA" id="ARBA00022475"/>
    </source>
</evidence>
<keyword evidence="11" id="KW-0732">Signal</keyword>
<evidence type="ECO:0000256" key="15">
    <source>
        <dbReference type="ARBA" id="ARBA00022989"/>
    </source>
</evidence>
<dbReference type="GO" id="GO:0005923">
    <property type="term" value="C:bicellular tight junction"/>
    <property type="evidence" value="ECO:0007669"/>
    <property type="project" value="UniProtKB-SubCell"/>
</dbReference>
<keyword evidence="10" id="KW-0479">Metal-binding</keyword>
<dbReference type="GO" id="GO:0006915">
    <property type="term" value="P:apoptotic process"/>
    <property type="evidence" value="ECO:0007669"/>
    <property type="project" value="UniProtKB-KW"/>
</dbReference>